<evidence type="ECO:0000256" key="1">
    <source>
        <dbReference type="SAM" id="Phobius"/>
    </source>
</evidence>
<feature type="transmembrane region" description="Helical" evidence="1">
    <location>
        <begin position="362"/>
        <end position="382"/>
    </location>
</feature>
<keyword evidence="1" id="KW-0812">Transmembrane</keyword>
<feature type="transmembrane region" description="Helical" evidence="1">
    <location>
        <begin position="337"/>
        <end position="356"/>
    </location>
</feature>
<name>A0A0M4M297_9SPHN</name>
<dbReference type="AlphaFoldDB" id="A0A0M4M297"/>
<gene>
    <name evidence="2" type="ORF">AMC99_00124</name>
</gene>
<protein>
    <submittedName>
        <fullName evidence="2">NnrS protein involved in response to NO</fullName>
    </submittedName>
</protein>
<dbReference type="OrthoDB" id="9770040at2"/>
<keyword evidence="1" id="KW-0472">Membrane</keyword>
<feature type="transmembrane region" description="Helical" evidence="1">
    <location>
        <begin position="12"/>
        <end position="31"/>
    </location>
</feature>
<dbReference type="PATRIC" id="fig|361183.4.peg.129"/>
<feature type="transmembrane region" description="Helical" evidence="1">
    <location>
        <begin position="186"/>
        <end position="208"/>
    </location>
</feature>
<dbReference type="STRING" id="361183.AMC99_00124"/>
<dbReference type="KEGG" id="aep:AMC99_00124"/>
<keyword evidence="1" id="KW-1133">Transmembrane helix</keyword>
<feature type="transmembrane region" description="Helical" evidence="1">
    <location>
        <begin position="242"/>
        <end position="262"/>
    </location>
</feature>
<feature type="transmembrane region" description="Helical" evidence="1">
    <location>
        <begin position="51"/>
        <end position="72"/>
    </location>
</feature>
<dbReference type="RefSeq" id="WP_061921438.1">
    <property type="nucleotide sequence ID" value="NZ_CP012669.1"/>
</dbReference>
<organism evidence="2 3">
    <name type="scientific">Altererythrobacter epoxidivorans</name>
    <dbReference type="NCBI Taxonomy" id="361183"/>
    <lineage>
        <taxon>Bacteria</taxon>
        <taxon>Pseudomonadati</taxon>
        <taxon>Pseudomonadota</taxon>
        <taxon>Alphaproteobacteria</taxon>
        <taxon>Sphingomonadales</taxon>
        <taxon>Erythrobacteraceae</taxon>
        <taxon>Altererythrobacter</taxon>
    </lineage>
</organism>
<feature type="transmembrane region" description="Helical" evidence="1">
    <location>
        <begin position="114"/>
        <end position="137"/>
    </location>
</feature>
<evidence type="ECO:0000313" key="2">
    <source>
        <dbReference type="EMBL" id="ALE15440.1"/>
    </source>
</evidence>
<proteinExistence type="predicted"/>
<reference evidence="2 3" key="1">
    <citation type="submission" date="2015-09" db="EMBL/GenBank/DDBJ databases">
        <title>Complete genome sequence of a benzo[a]pyrene-degrading bacterium Altererythrobacter epoxidivorans CGMCC 1.7731T.</title>
        <authorList>
            <person name="Li Z."/>
            <person name="Cheng H."/>
            <person name="Huo Y."/>
            <person name="Xu X."/>
        </authorList>
    </citation>
    <scope>NUCLEOTIDE SEQUENCE [LARGE SCALE GENOMIC DNA]</scope>
    <source>
        <strain evidence="2 3">CGMCC 1.7731</strain>
    </source>
</reference>
<feature type="transmembrane region" description="Helical" evidence="1">
    <location>
        <begin position="274"/>
        <end position="294"/>
    </location>
</feature>
<feature type="transmembrane region" description="Helical" evidence="1">
    <location>
        <begin position="306"/>
        <end position="325"/>
    </location>
</feature>
<keyword evidence="3" id="KW-1185">Reference proteome</keyword>
<sequence>MNPSILLAAPHRLPFLTGALAFGGLLMWWLAQLAQLYARLSGVPTTDMPPTLLHGPVMIYLGLTPFIFGFLLTVFPRWIGLPDLVLRQFAPVSVPLLNGVVLVLVALATGLDALILPGFGLVALGWAIALLVLLRVLWTGSKAGKPRCWHAWSALAGLTLGLVGLLSAITFFGGGSWDYLFHANRIGIGGFLLPIFLTVAHRMVPFFAGNVVEGYVRWRPDWLIAALWTSLLARLAGELLNIGWLAISANGALAALTGAMLWKWWPRASAPGLLIVLMWGFAWAPMGFTLAMLDTSTLALGRGPDHALMIGFAGSLLVAMVTRVTQGHSGRPLLMTAPAWLAFCAVQLAAVARLWAALQLELAEALLVSVGVLCLGMLPWLLRNMGIYLSPRSDGKAG</sequence>
<accession>A0A0M4M297</accession>
<dbReference type="EMBL" id="CP012669">
    <property type="protein sequence ID" value="ALE15440.1"/>
    <property type="molecule type" value="Genomic_DNA"/>
</dbReference>
<dbReference type="Pfam" id="PF05940">
    <property type="entry name" value="NnrS"/>
    <property type="match status" value="1"/>
</dbReference>
<dbReference type="InterPro" id="IPR010266">
    <property type="entry name" value="NnrS"/>
</dbReference>
<evidence type="ECO:0000313" key="3">
    <source>
        <dbReference type="Proteomes" id="UP000057938"/>
    </source>
</evidence>
<dbReference type="Proteomes" id="UP000057938">
    <property type="component" value="Chromosome"/>
</dbReference>
<feature type="transmembrane region" description="Helical" evidence="1">
    <location>
        <begin position="84"/>
        <end position="108"/>
    </location>
</feature>
<feature type="transmembrane region" description="Helical" evidence="1">
    <location>
        <begin position="149"/>
        <end position="174"/>
    </location>
</feature>